<keyword evidence="1" id="KW-0547">Nucleotide-binding</keyword>
<keyword evidence="2" id="KW-1185">Reference proteome</keyword>
<proteinExistence type="predicted"/>
<dbReference type="GO" id="GO:0005524">
    <property type="term" value="F:ATP binding"/>
    <property type="evidence" value="ECO:0007669"/>
    <property type="project" value="UniProtKB-KW"/>
</dbReference>
<comment type="caution">
    <text evidence="1">The sequence shown here is derived from an EMBL/GenBank/DDBJ whole genome shotgun (WGS) entry which is preliminary data.</text>
</comment>
<gene>
    <name evidence="1" type="ORF">LPTSP4_24720</name>
</gene>
<evidence type="ECO:0000313" key="2">
    <source>
        <dbReference type="Proteomes" id="UP000245133"/>
    </source>
</evidence>
<dbReference type="AlphaFoldDB" id="A0A2P2E282"/>
<organism evidence="1 2">
    <name type="scientific">Leptospira ryugenii</name>
    <dbReference type="NCBI Taxonomy" id="1917863"/>
    <lineage>
        <taxon>Bacteria</taxon>
        <taxon>Pseudomonadati</taxon>
        <taxon>Spirochaetota</taxon>
        <taxon>Spirochaetia</taxon>
        <taxon>Leptospirales</taxon>
        <taxon>Leptospiraceae</taxon>
        <taxon>Leptospira</taxon>
    </lineage>
</organism>
<dbReference type="Proteomes" id="UP000245133">
    <property type="component" value="Unassembled WGS sequence"/>
</dbReference>
<protein>
    <submittedName>
        <fullName evidence="1">Metal ABC transporter, ATP-binding protein</fullName>
    </submittedName>
</protein>
<dbReference type="EMBL" id="BFBB01000007">
    <property type="protein sequence ID" value="GBF50944.1"/>
    <property type="molecule type" value="Genomic_DNA"/>
</dbReference>
<name>A0A2P2E282_9LEPT</name>
<keyword evidence="1" id="KW-0067">ATP-binding</keyword>
<evidence type="ECO:0000313" key="1">
    <source>
        <dbReference type="EMBL" id="GBF50944.1"/>
    </source>
</evidence>
<accession>A0A2P2E282</accession>
<sequence length="65" mass="7275">MTGFALHGSPITVEHVPGRLFQVLAPPALGRSRLTEIRQGVLPYLLLELSWKIVRIPHPTFLGYI</sequence>
<reference evidence="1 2" key="1">
    <citation type="submission" date="2018-02" db="EMBL/GenBank/DDBJ databases">
        <title>Novel Leptospira species isolated from soil and water in Japan.</title>
        <authorList>
            <person name="Nakao R."/>
            <person name="Masuzawa T."/>
        </authorList>
    </citation>
    <scope>NUCLEOTIDE SEQUENCE [LARGE SCALE GENOMIC DNA]</scope>
    <source>
        <strain evidence="1 2">YH101</strain>
    </source>
</reference>